<gene>
    <name evidence="1" type="ORF">F4820DRAFT_268675</name>
</gene>
<organism evidence="1 2">
    <name type="scientific">Hypoxylon rubiginosum</name>
    <dbReference type="NCBI Taxonomy" id="110542"/>
    <lineage>
        <taxon>Eukaryota</taxon>
        <taxon>Fungi</taxon>
        <taxon>Dikarya</taxon>
        <taxon>Ascomycota</taxon>
        <taxon>Pezizomycotina</taxon>
        <taxon>Sordariomycetes</taxon>
        <taxon>Xylariomycetidae</taxon>
        <taxon>Xylariales</taxon>
        <taxon>Hypoxylaceae</taxon>
        <taxon>Hypoxylon</taxon>
    </lineage>
</organism>
<proteinExistence type="predicted"/>
<comment type="caution">
    <text evidence="1">The sequence shown here is derived from an EMBL/GenBank/DDBJ whole genome shotgun (WGS) entry which is preliminary data.</text>
</comment>
<keyword evidence="2" id="KW-1185">Reference proteome</keyword>
<sequence length="187" mass="21846">MNIISHVRASQGISVKMPGEELITRIPQKKPTGFRDLPPELHLLISQQLIYPDALSLKHTNRYFHSLVDTGLELKVDWLIERRSLHLECPNDRCCDLGSDLKFCRGSVRLLMQRRREHIECESRPGLGCLVYGTSRCAHRRRLVARVKRWLRSRLTLELWWILVALVPVLCGCLWVTEFMRWEPPPT</sequence>
<evidence type="ECO:0000313" key="1">
    <source>
        <dbReference type="EMBL" id="KAI4866051.1"/>
    </source>
</evidence>
<dbReference type="EMBL" id="MU393463">
    <property type="protein sequence ID" value="KAI4866051.1"/>
    <property type="molecule type" value="Genomic_DNA"/>
</dbReference>
<protein>
    <submittedName>
        <fullName evidence="1">Uncharacterized protein</fullName>
    </submittedName>
</protein>
<dbReference type="Proteomes" id="UP001497700">
    <property type="component" value="Unassembled WGS sequence"/>
</dbReference>
<accession>A0ACB9Z3V5</accession>
<name>A0ACB9Z3V5_9PEZI</name>
<evidence type="ECO:0000313" key="2">
    <source>
        <dbReference type="Proteomes" id="UP001497700"/>
    </source>
</evidence>
<reference evidence="1 2" key="1">
    <citation type="journal article" date="2022" name="New Phytol.">
        <title>Ecological generalism drives hyperdiversity of secondary metabolite gene clusters in xylarialean endophytes.</title>
        <authorList>
            <person name="Franco M.E.E."/>
            <person name="Wisecaver J.H."/>
            <person name="Arnold A.E."/>
            <person name="Ju Y.M."/>
            <person name="Slot J.C."/>
            <person name="Ahrendt S."/>
            <person name="Moore L.P."/>
            <person name="Eastman K.E."/>
            <person name="Scott K."/>
            <person name="Konkel Z."/>
            <person name="Mondo S.J."/>
            <person name="Kuo A."/>
            <person name="Hayes R.D."/>
            <person name="Haridas S."/>
            <person name="Andreopoulos B."/>
            <person name="Riley R."/>
            <person name="LaButti K."/>
            <person name="Pangilinan J."/>
            <person name="Lipzen A."/>
            <person name="Amirebrahimi M."/>
            <person name="Yan J."/>
            <person name="Adam C."/>
            <person name="Keymanesh K."/>
            <person name="Ng V."/>
            <person name="Louie K."/>
            <person name="Northen T."/>
            <person name="Drula E."/>
            <person name="Henrissat B."/>
            <person name="Hsieh H.M."/>
            <person name="Youens-Clark K."/>
            <person name="Lutzoni F."/>
            <person name="Miadlikowska J."/>
            <person name="Eastwood D.C."/>
            <person name="Hamelin R.C."/>
            <person name="Grigoriev I.V."/>
            <person name="U'Ren J.M."/>
        </authorList>
    </citation>
    <scope>NUCLEOTIDE SEQUENCE [LARGE SCALE GENOMIC DNA]</scope>
    <source>
        <strain evidence="1 2">CBS 119005</strain>
    </source>
</reference>